<dbReference type="InterPro" id="IPR000182">
    <property type="entry name" value="GNAT_dom"/>
</dbReference>
<dbReference type="CDD" id="cd04301">
    <property type="entry name" value="NAT_SF"/>
    <property type="match status" value="1"/>
</dbReference>
<reference evidence="2 3" key="2">
    <citation type="submission" date="2020-02" db="EMBL/GenBank/DDBJ databases">
        <title>Candidatus Galacturonibacter soehngenii shows hetero-acetogenic catabolism of galacturonic acid but lacks a canonical carbon monoxide dehydrogenase/acetyl-CoA synthase complex.</title>
        <authorList>
            <person name="Diender M."/>
            <person name="Stouten G.R."/>
            <person name="Petersen J.F."/>
            <person name="Nielsen P.H."/>
            <person name="Dueholm M.S."/>
            <person name="Pronk J.T."/>
            <person name="Van Loosdrecht M.C.M."/>
        </authorList>
    </citation>
    <scope>NUCLEOTIDE SEQUENCE [LARGE SCALE GENOMIC DNA]</scope>
    <source>
        <strain evidence="2">GalUA</strain>
    </source>
</reference>
<dbReference type="SUPFAM" id="SSF55729">
    <property type="entry name" value="Acyl-CoA N-acyltransferases (Nat)"/>
    <property type="match status" value="1"/>
</dbReference>
<accession>A0A7V7QID4</accession>
<comment type="caution">
    <text evidence="2">The sequence shown here is derived from an EMBL/GenBank/DDBJ whole genome shotgun (WGS) entry which is preliminary data.</text>
</comment>
<keyword evidence="3" id="KW-1185">Reference proteome</keyword>
<dbReference type="PANTHER" id="PTHR13355">
    <property type="entry name" value="GLUCOSAMINE 6-PHOSPHATE N-ACETYLTRANSFERASE"/>
    <property type="match status" value="1"/>
</dbReference>
<dbReference type="RefSeq" id="WP_151148584.1">
    <property type="nucleotide sequence ID" value="NZ_WAGX01000008.1"/>
</dbReference>
<dbReference type="OrthoDB" id="9804948at2"/>
<evidence type="ECO:0000313" key="2">
    <source>
        <dbReference type="EMBL" id="KAB1434497.1"/>
    </source>
</evidence>
<dbReference type="Gene3D" id="3.40.630.30">
    <property type="match status" value="1"/>
</dbReference>
<dbReference type="GO" id="GO:0004343">
    <property type="term" value="F:glucosamine 6-phosphate N-acetyltransferase activity"/>
    <property type="evidence" value="ECO:0007669"/>
    <property type="project" value="TreeGrafter"/>
</dbReference>
<organism evidence="2 3">
    <name type="scientific">Candidatus Galacturonatibacter soehngenii</name>
    <dbReference type="NCBI Taxonomy" id="2307010"/>
    <lineage>
        <taxon>Bacteria</taxon>
        <taxon>Bacillati</taxon>
        <taxon>Bacillota</taxon>
        <taxon>Clostridia</taxon>
        <taxon>Lachnospirales</taxon>
        <taxon>Lachnospiraceae</taxon>
        <taxon>Candidatus Galacturonatibacter</taxon>
    </lineage>
</organism>
<dbReference type="Proteomes" id="UP000461768">
    <property type="component" value="Unassembled WGS sequence"/>
</dbReference>
<name>A0A7V7QID4_9FIRM</name>
<dbReference type="InterPro" id="IPR039143">
    <property type="entry name" value="GNPNAT1-like"/>
</dbReference>
<dbReference type="Pfam" id="PF00583">
    <property type="entry name" value="Acetyltransf_1"/>
    <property type="match status" value="1"/>
</dbReference>
<dbReference type="EMBL" id="WAGX01000008">
    <property type="protein sequence ID" value="KAB1434497.1"/>
    <property type="molecule type" value="Genomic_DNA"/>
</dbReference>
<feature type="domain" description="N-acetyltransferase" evidence="1">
    <location>
        <begin position="1"/>
        <end position="144"/>
    </location>
</feature>
<evidence type="ECO:0000313" key="3">
    <source>
        <dbReference type="Proteomes" id="UP000461768"/>
    </source>
</evidence>
<gene>
    <name evidence="2" type="ORF">F7O84_18610</name>
</gene>
<evidence type="ECO:0000259" key="1">
    <source>
        <dbReference type="PROSITE" id="PS51186"/>
    </source>
</evidence>
<keyword evidence="2" id="KW-0808">Transferase</keyword>
<protein>
    <submittedName>
        <fullName evidence="2">GNAT family N-acetyltransferase</fullName>
    </submittedName>
</protein>
<reference evidence="2 3" key="1">
    <citation type="submission" date="2019-09" db="EMBL/GenBank/DDBJ databases">
        <authorList>
            <person name="Valk L.C."/>
        </authorList>
    </citation>
    <scope>NUCLEOTIDE SEQUENCE [LARGE SCALE GENOMIC DNA]</scope>
    <source>
        <strain evidence="2">GalUA</strain>
    </source>
</reference>
<dbReference type="PANTHER" id="PTHR13355:SF11">
    <property type="entry name" value="GLUCOSAMINE 6-PHOSPHATE N-ACETYLTRANSFERASE"/>
    <property type="match status" value="1"/>
</dbReference>
<proteinExistence type="predicted"/>
<dbReference type="InterPro" id="IPR016181">
    <property type="entry name" value="Acyl_CoA_acyltransferase"/>
</dbReference>
<dbReference type="PROSITE" id="PS51186">
    <property type="entry name" value="GNAT"/>
    <property type="match status" value="1"/>
</dbReference>
<dbReference type="AlphaFoldDB" id="A0A7V7QID4"/>
<sequence length="144" mass="16824">MIREMQERDLDGLLELYMQLHDNEKPKPSKNLNKLWKQMIEDKNYHIVVAIEDEKIVSTCVLVIIPNLTHQQRPYALIENVVTDINYRKKGLATACLEYAKEVAITKNCYKIMLLTGAKDESTLRFYETAGFNQNDKTAFIQWL</sequence>